<protein>
    <recommendedName>
        <fullName evidence="5">Ricin-type beta-trefoil lectin protein</fullName>
    </recommendedName>
</protein>
<evidence type="ECO:0000256" key="2">
    <source>
        <dbReference type="SAM" id="SignalP"/>
    </source>
</evidence>
<dbReference type="Proteomes" id="UP000603200">
    <property type="component" value="Unassembled WGS sequence"/>
</dbReference>
<feature type="compositionally biased region" description="Gly residues" evidence="1">
    <location>
        <begin position="85"/>
        <end position="106"/>
    </location>
</feature>
<name>A0ABQ4A0I0_9ACTN</name>
<feature type="signal peptide" evidence="2">
    <location>
        <begin position="1"/>
        <end position="26"/>
    </location>
</feature>
<sequence length="256" mass="25405">MRRTNRFATARSAGVAVTAGVAFALAACASGPAPGTQPGDAAAASGAPESTQATSKPATSKPATSKPVTSKPAVDTTKNNSDNSSGGGDNSGGDSSGGGDGGGAGGILGGKRQIVLRPVQTFESILHVDDKGHLALTDGETGSGLFVLLPGRDGKHQIRLAKPDPSGEASCIGLKENTSGSATLDAAPCDSSKAGQLFDFEKLKKTDNGSPTYSIRTTKGYYVRALDETGVEAVAAGPDTTFVLVDNGTAPAGPGD</sequence>
<evidence type="ECO:0000313" key="4">
    <source>
        <dbReference type="Proteomes" id="UP000603200"/>
    </source>
</evidence>
<feature type="region of interest" description="Disordered" evidence="1">
    <location>
        <begin position="30"/>
        <end position="106"/>
    </location>
</feature>
<evidence type="ECO:0008006" key="5">
    <source>
        <dbReference type="Google" id="ProtNLM"/>
    </source>
</evidence>
<comment type="caution">
    <text evidence="3">The sequence shown here is derived from an EMBL/GenBank/DDBJ whole genome shotgun (WGS) entry which is preliminary data.</text>
</comment>
<feature type="chain" id="PRO_5045554637" description="Ricin-type beta-trefoil lectin protein" evidence="2">
    <location>
        <begin position="27"/>
        <end position="256"/>
    </location>
</feature>
<evidence type="ECO:0000313" key="3">
    <source>
        <dbReference type="EMBL" id="GIE24347.1"/>
    </source>
</evidence>
<keyword evidence="2" id="KW-0732">Signal</keyword>
<accession>A0ABQ4A0I0</accession>
<dbReference type="RefSeq" id="WP_203841372.1">
    <property type="nucleotide sequence ID" value="NZ_BAAATV010000017.1"/>
</dbReference>
<reference evidence="3 4" key="1">
    <citation type="submission" date="2021-01" db="EMBL/GenBank/DDBJ databases">
        <title>Whole genome shotgun sequence of Actinoplanes humidus NBRC 14915.</title>
        <authorList>
            <person name="Komaki H."/>
            <person name="Tamura T."/>
        </authorList>
    </citation>
    <scope>NUCLEOTIDE SEQUENCE [LARGE SCALE GENOMIC DNA]</scope>
    <source>
        <strain evidence="3 4">NBRC 14915</strain>
    </source>
</reference>
<gene>
    <name evidence="3" type="ORF">Ahu01nite_074490</name>
</gene>
<organism evidence="3 4">
    <name type="scientific">Winogradskya humida</name>
    <dbReference type="NCBI Taxonomy" id="113566"/>
    <lineage>
        <taxon>Bacteria</taxon>
        <taxon>Bacillati</taxon>
        <taxon>Actinomycetota</taxon>
        <taxon>Actinomycetes</taxon>
        <taxon>Micromonosporales</taxon>
        <taxon>Micromonosporaceae</taxon>
        <taxon>Winogradskya</taxon>
    </lineage>
</organism>
<dbReference type="PROSITE" id="PS51257">
    <property type="entry name" value="PROKAR_LIPOPROTEIN"/>
    <property type="match status" value="1"/>
</dbReference>
<evidence type="ECO:0000256" key="1">
    <source>
        <dbReference type="SAM" id="MobiDB-lite"/>
    </source>
</evidence>
<feature type="compositionally biased region" description="Polar residues" evidence="1">
    <location>
        <begin position="48"/>
        <end position="68"/>
    </location>
</feature>
<dbReference type="EMBL" id="BOMN01000108">
    <property type="protein sequence ID" value="GIE24347.1"/>
    <property type="molecule type" value="Genomic_DNA"/>
</dbReference>
<proteinExistence type="predicted"/>
<keyword evidence="4" id="KW-1185">Reference proteome</keyword>